<dbReference type="InParanoid" id="I2GVF8"/>
<evidence type="ECO:0000313" key="1">
    <source>
        <dbReference type="EMBL" id="CCH58110.1"/>
    </source>
</evidence>
<organism evidence="1 2">
    <name type="scientific">Henningerozyma blattae (strain ATCC 34711 / CBS 6284 / DSM 70876 / NBRC 10599 / NRRL Y-10934 / UCD 77-7)</name>
    <name type="common">Yeast</name>
    <name type="synonym">Tetrapisispora blattae</name>
    <dbReference type="NCBI Taxonomy" id="1071380"/>
    <lineage>
        <taxon>Eukaryota</taxon>
        <taxon>Fungi</taxon>
        <taxon>Dikarya</taxon>
        <taxon>Ascomycota</taxon>
        <taxon>Saccharomycotina</taxon>
        <taxon>Saccharomycetes</taxon>
        <taxon>Saccharomycetales</taxon>
        <taxon>Saccharomycetaceae</taxon>
        <taxon>Henningerozyma</taxon>
    </lineage>
</organism>
<accession>I2GVF8</accession>
<dbReference type="Pfam" id="PF08732">
    <property type="entry name" value="HIM1"/>
    <property type="match status" value="1"/>
</dbReference>
<gene>
    <name evidence="1" type="primary">TBLA0A03100</name>
    <name evidence="1" type="ORF">TBLA_0A03100</name>
</gene>
<dbReference type="OMA" id="TIDYINM"/>
<dbReference type="KEGG" id="tbl:TBLA_0A03100"/>
<sequence>MEQETNYIFFGSTGMTGFTTLTNLLNINSYLQAKDPQSAIDNLPQDFQWQACDDSLDLYLVKNIFCINRRFFDSPIYLDEKIISSNISINYKDKTFELQFQSNTNSVSNNITEQNELKLPLVSTDCLRYFIDTGNIQLETTPGKENQILTTDEVWYHFNQQLCQLNFKQINLNENENDNDNVQEKFIKLNYIINIYQFVLPKSDTWLEVLPNIFKPTTILHSKINCTWNYIDQFTNEKSNIVLPKLEDIQVMICTLGTNLLCDQKKIDFDLTFQLSNWFSNRLGKKLVIVTAFNNSLLSKTFNYFNVKNQLEKSLKYDLDFPLGELVILRPGPLLGTHVLNPSEEQAVVLNHSTKILKQLWFYKTFFSNHKC</sequence>
<proteinExistence type="predicted"/>
<dbReference type="AlphaFoldDB" id="I2GVF8"/>
<dbReference type="EMBL" id="HE806316">
    <property type="protein sequence ID" value="CCH58110.1"/>
    <property type="molecule type" value="Genomic_DNA"/>
</dbReference>
<dbReference type="STRING" id="1071380.I2GVF8"/>
<dbReference type="FunCoup" id="I2GVF8">
    <property type="interactions" value="21"/>
</dbReference>
<dbReference type="Gene3D" id="3.40.50.720">
    <property type="entry name" value="NAD(P)-binding Rossmann-like Domain"/>
    <property type="match status" value="1"/>
</dbReference>
<protein>
    <submittedName>
        <fullName evidence="1">Uncharacterized protein</fullName>
    </submittedName>
</protein>
<name>I2GVF8_HENB6</name>
<evidence type="ECO:0000313" key="2">
    <source>
        <dbReference type="Proteomes" id="UP000002866"/>
    </source>
</evidence>
<reference evidence="1 2" key="1">
    <citation type="journal article" date="2011" name="Proc. Natl. Acad. Sci. U.S.A.">
        <title>Evolutionary erosion of yeast sex chromosomes by mating-type switching accidents.</title>
        <authorList>
            <person name="Gordon J.L."/>
            <person name="Armisen D."/>
            <person name="Proux-Wera E."/>
            <person name="Oheigeartaigh S.S."/>
            <person name="Byrne K.P."/>
            <person name="Wolfe K.H."/>
        </authorList>
    </citation>
    <scope>NUCLEOTIDE SEQUENCE [LARGE SCALE GENOMIC DNA]</scope>
    <source>
        <strain evidence="2">ATCC 34711 / CBS 6284 / DSM 70876 / NBRC 10599 / NRRL Y-10934 / UCD 77-7</strain>
    </source>
</reference>
<dbReference type="eggNOG" id="ENOG502RZQF">
    <property type="taxonomic scope" value="Eukaryota"/>
</dbReference>
<dbReference type="GeneID" id="14492850"/>
<dbReference type="HOGENOM" id="CLU_036495_0_0_1"/>
<keyword evidence="2" id="KW-1185">Reference proteome</keyword>
<dbReference type="OrthoDB" id="4067292at2759"/>
<dbReference type="InterPro" id="IPR014843">
    <property type="entry name" value="Him1/Fmp52"/>
</dbReference>
<dbReference type="RefSeq" id="XP_004177629.1">
    <property type="nucleotide sequence ID" value="XM_004177581.1"/>
</dbReference>
<dbReference type="Proteomes" id="UP000002866">
    <property type="component" value="Chromosome 1"/>
</dbReference>